<keyword evidence="1" id="KW-0560">Oxidoreductase</keyword>
<evidence type="ECO:0000259" key="2">
    <source>
        <dbReference type="Pfam" id="PF02668"/>
    </source>
</evidence>
<dbReference type="PANTHER" id="PTHR10696">
    <property type="entry name" value="GAMMA-BUTYROBETAINE HYDROXYLASE-RELATED"/>
    <property type="match status" value="1"/>
</dbReference>
<dbReference type="GO" id="GO:0016491">
    <property type="term" value="F:oxidoreductase activity"/>
    <property type="evidence" value="ECO:0007669"/>
    <property type="project" value="UniProtKB-KW"/>
</dbReference>
<gene>
    <name evidence="3" type="ORF">K432DRAFT_466837</name>
</gene>
<organism evidence="3 4">
    <name type="scientific">Lepidopterella palustris CBS 459.81</name>
    <dbReference type="NCBI Taxonomy" id="1314670"/>
    <lineage>
        <taxon>Eukaryota</taxon>
        <taxon>Fungi</taxon>
        <taxon>Dikarya</taxon>
        <taxon>Ascomycota</taxon>
        <taxon>Pezizomycotina</taxon>
        <taxon>Dothideomycetes</taxon>
        <taxon>Pleosporomycetidae</taxon>
        <taxon>Mytilinidiales</taxon>
        <taxon>Argynnaceae</taxon>
        <taxon>Lepidopterella</taxon>
    </lineage>
</organism>
<dbReference type="EMBL" id="KV745347">
    <property type="protein sequence ID" value="OCK75221.1"/>
    <property type="molecule type" value="Genomic_DNA"/>
</dbReference>
<proteinExistence type="predicted"/>
<dbReference type="Gene3D" id="3.60.130.10">
    <property type="entry name" value="Clavaminate synthase-like"/>
    <property type="match status" value="1"/>
</dbReference>
<dbReference type="InterPro" id="IPR003819">
    <property type="entry name" value="TauD/TfdA-like"/>
</dbReference>
<dbReference type="AlphaFoldDB" id="A0A8E2E130"/>
<feature type="domain" description="TauD/TfdA-like" evidence="2">
    <location>
        <begin position="68"/>
        <end position="371"/>
    </location>
</feature>
<reference evidence="3 4" key="1">
    <citation type="journal article" date="2016" name="Nat. Commun.">
        <title>Ectomycorrhizal ecology is imprinted in the genome of the dominant symbiotic fungus Cenococcum geophilum.</title>
        <authorList>
            <consortium name="DOE Joint Genome Institute"/>
            <person name="Peter M."/>
            <person name="Kohler A."/>
            <person name="Ohm R.A."/>
            <person name="Kuo A."/>
            <person name="Krutzmann J."/>
            <person name="Morin E."/>
            <person name="Arend M."/>
            <person name="Barry K.W."/>
            <person name="Binder M."/>
            <person name="Choi C."/>
            <person name="Clum A."/>
            <person name="Copeland A."/>
            <person name="Grisel N."/>
            <person name="Haridas S."/>
            <person name="Kipfer T."/>
            <person name="LaButti K."/>
            <person name="Lindquist E."/>
            <person name="Lipzen A."/>
            <person name="Maire R."/>
            <person name="Meier B."/>
            <person name="Mihaltcheva S."/>
            <person name="Molinier V."/>
            <person name="Murat C."/>
            <person name="Poggeler S."/>
            <person name="Quandt C.A."/>
            <person name="Sperisen C."/>
            <person name="Tritt A."/>
            <person name="Tisserant E."/>
            <person name="Crous P.W."/>
            <person name="Henrissat B."/>
            <person name="Nehls U."/>
            <person name="Egli S."/>
            <person name="Spatafora J.W."/>
            <person name="Grigoriev I.V."/>
            <person name="Martin F.M."/>
        </authorList>
    </citation>
    <scope>NUCLEOTIDE SEQUENCE [LARGE SCALE GENOMIC DNA]</scope>
    <source>
        <strain evidence="3 4">CBS 459.81</strain>
    </source>
</reference>
<dbReference type="InterPro" id="IPR042098">
    <property type="entry name" value="TauD-like_sf"/>
</dbReference>
<dbReference type="InterPro" id="IPR050411">
    <property type="entry name" value="AlphaKG_dependent_hydroxylases"/>
</dbReference>
<name>A0A8E2E130_9PEZI</name>
<dbReference type="PANTHER" id="PTHR10696:SF21">
    <property type="entry name" value="TAUD_TFDA-LIKE DOMAIN-CONTAINING PROTEIN"/>
    <property type="match status" value="1"/>
</dbReference>
<dbReference type="Pfam" id="PF02668">
    <property type="entry name" value="TauD"/>
    <property type="match status" value="1"/>
</dbReference>
<sequence length="383" mass="43223">MAIDIPDVPEDFFSEVDGVKVAFRPFVLPNARIVHGNVFPLCLSVEKVDGGKISVDETAAALRDISSRGITTELMNKHGALLIRGPRDPSAKAFSKLVHAAEEGRGHEPYDQIGLAGSRTVHDKEVFSASESPQHLWIYHHNEYSRYTKFPSNIHFFCHIAAEEGGESPFCHSAELFDRIQEDIPEFVEEAARRGLNSPDIYRAPGKEGKNFIFTWAGPLAFGREITPEDDMATKKAKAEKQVVKLTPHFWWREDDQLEVHQHVPAFRRHPATGKPLFFTSIPGRYGVALDRKATDPPYIGDDGMAYPPASWTDGEPIPKKYLHRCWEITNECQVSVKMEPGDMALVDNYQVTHARAPWTKGERKVMVSMWDTKDPAEKILEY</sequence>
<accession>A0A8E2E130</accession>
<dbReference type="SUPFAM" id="SSF51197">
    <property type="entry name" value="Clavaminate synthase-like"/>
    <property type="match status" value="1"/>
</dbReference>
<evidence type="ECO:0000313" key="4">
    <source>
        <dbReference type="Proteomes" id="UP000250266"/>
    </source>
</evidence>
<dbReference type="Proteomes" id="UP000250266">
    <property type="component" value="Unassembled WGS sequence"/>
</dbReference>
<keyword evidence="4" id="KW-1185">Reference proteome</keyword>
<evidence type="ECO:0000313" key="3">
    <source>
        <dbReference type="EMBL" id="OCK75221.1"/>
    </source>
</evidence>
<evidence type="ECO:0000256" key="1">
    <source>
        <dbReference type="ARBA" id="ARBA00023002"/>
    </source>
</evidence>
<dbReference type="OrthoDB" id="408743at2759"/>
<protein>
    <submittedName>
        <fullName evidence="3">Clavaminate synthase-like protein</fullName>
    </submittedName>
</protein>